<reference evidence="1 2" key="1">
    <citation type="journal article" date="2012" name="BMC Genomics">
        <title>Complete genome sequence of Saccharothrix espanaensis DSM 44229T and comparison to the other completely sequenced Pseudonocardiaceae.</title>
        <authorList>
            <person name="Strobel T."/>
            <person name="Al-Dilaimi A."/>
            <person name="Blom J."/>
            <person name="Gessner A."/>
            <person name="Kalinowski J."/>
            <person name="Luzhetska M."/>
            <person name="Puhler A."/>
            <person name="Szczepanowski R."/>
            <person name="Bechthold A."/>
            <person name="Ruckert C."/>
        </authorList>
    </citation>
    <scope>NUCLEOTIDE SEQUENCE [LARGE SCALE GENOMIC DNA]</scope>
    <source>
        <strain evidence="2">ATCC 51144 / DSM 44229 / JCM 9112 / NBRC 15066 / NRRL 15764</strain>
    </source>
</reference>
<gene>
    <name evidence="1" type="ordered locus">BN6_04970</name>
</gene>
<keyword evidence="2" id="KW-1185">Reference proteome</keyword>
<dbReference type="Proteomes" id="UP000006281">
    <property type="component" value="Chromosome"/>
</dbReference>
<dbReference type="KEGG" id="sesp:BN6_04970"/>
<accession>K0JUB0</accession>
<dbReference type="EMBL" id="HE804045">
    <property type="protein sequence ID" value="CCH27828.1"/>
    <property type="molecule type" value="Genomic_DNA"/>
</dbReference>
<dbReference type="PATRIC" id="fig|1179773.3.peg.507"/>
<dbReference type="HOGENOM" id="CLU_1659469_0_0_11"/>
<dbReference type="AlphaFoldDB" id="K0JUB0"/>
<proteinExistence type="predicted"/>
<name>K0JUB0_SACES</name>
<protein>
    <submittedName>
        <fullName evidence="1">Putative secreted protein</fullName>
    </submittedName>
</protein>
<sequence length="159" mass="16142">MSLTMRKLGWGIGAAVVVLAGVYALTTTGGDAPRPVPGECASISGTADQPRYQVADCAAAQANVKVAKVVDQAGQCPTGGAPYSTYTGPVTLCLIPNLVEGSCYEQDGEAGVRKADCGSAEAVKVVKADRGGATCGTGRTLTYPEPSVTFCLARVGDLR</sequence>
<dbReference type="eggNOG" id="ENOG5030I0W">
    <property type="taxonomic scope" value="Bacteria"/>
</dbReference>
<evidence type="ECO:0000313" key="2">
    <source>
        <dbReference type="Proteomes" id="UP000006281"/>
    </source>
</evidence>
<evidence type="ECO:0000313" key="1">
    <source>
        <dbReference type="EMBL" id="CCH27828.1"/>
    </source>
</evidence>
<dbReference type="STRING" id="1179773.BN6_04970"/>
<organism evidence="1 2">
    <name type="scientific">Saccharothrix espanaensis (strain ATCC 51144 / DSM 44229 / JCM 9112 / NBRC 15066 / NRRL 15764)</name>
    <dbReference type="NCBI Taxonomy" id="1179773"/>
    <lineage>
        <taxon>Bacteria</taxon>
        <taxon>Bacillati</taxon>
        <taxon>Actinomycetota</taxon>
        <taxon>Actinomycetes</taxon>
        <taxon>Pseudonocardiales</taxon>
        <taxon>Pseudonocardiaceae</taxon>
        <taxon>Saccharothrix</taxon>
    </lineage>
</organism>